<dbReference type="Proteomes" id="UP000441354">
    <property type="component" value="Unassembled WGS sequence"/>
</dbReference>
<organism evidence="1 2">
    <name type="scientific">Bacillus mesophilum</name>
    <dbReference type="NCBI Taxonomy" id="1071718"/>
    <lineage>
        <taxon>Bacteria</taxon>
        <taxon>Bacillati</taxon>
        <taxon>Bacillota</taxon>
        <taxon>Bacilli</taxon>
        <taxon>Bacillales</taxon>
        <taxon>Bacillaceae</taxon>
        <taxon>Bacillus</taxon>
    </lineage>
</organism>
<gene>
    <name evidence="1" type="ORF">F7732_18950</name>
</gene>
<keyword evidence="2" id="KW-1185">Reference proteome</keyword>
<dbReference type="PANTHER" id="PTHR34822:SF1">
    <property type="entry name" value="GRPB FAMILY PROTEIN"/>
    <property type="match status" value="1"/>
</dbReference>
<evidence type="ECO:0000313" key="2">
    <source>
        <dbReference type="Proteomes" id="UP000441354"/>
    </source>
</evidence>
<dbReference type="EMBL" id="WBOT01000007">
    <property type="protein sequence ID" value="KAB2330718.1"/>
    <property type="molecule type" value="Genomic_DNA"/>
</dbReference>
<protein>
    <submittedName>
        <fullName evidence="1">GrpB family protein</fullName>
    </submittedName>
</protein>
<dbReference type="AlphaFoldDB" id="A0A7V7UWA4"/>
<dbReference type="PANTHER" id="PTHR34822">
    <property type="entry name" value="GRPB DOMAIN PROTEIN (AFU_ORTHOLOGUE AFUA_1G01530)"/>
    <property type="match status" value="1"/>
</dbReference>
<reference evidence="1 2" key="1">
    <citation type="journal article" date="2014" name="Arch. Microbiol.">
        <title>Bacillus mesophilum sp. nov., strain IITR-54T, a novel 4-chlorobiphenyl dechlorinating bacterium.</title>
        <authorList>
            <person name="Manickam N."/>
            <person name="Singh N.K."/>
            <person name="Bajaj A."/>
            <person name="Kumar R.M."/>
            <person name="Kaur G."/>
            <person name="Kaur N."/>
            <person name="Bala M."/>
            <person name="Kumar A."/>
            <person name="Mayilraj S."/>
        </authorList>
    </citation>
    <scope>NUCLEOTIDE SEQUENCE [LARGE SCALE GENOMIC DNA]</scope>
    <source>
        <strain evidence="1 2">IITR-54</strain>
    </source>
</reference>
<dbReference type="OrthoDB" id="9799092at2"/>
<dbReference type="Pfam" id="PF04229">
    <property type="entry name" value="GrpB"/>
    <property type="match status" value="1"/>
</dbReference>
<dbReference type="SUPFAM" id="SSF81301">
    <property type="entry name" value="Nucleotidyltransferase"/>
    <property type="match status" value="1"/>
</dbReference>
<dbReference type="InterPro" id="IPR043519">
    <property type="entry name" value="NT_sf"/>
</dbReference>
<name>A0A7V7UWA4_9BACI</name>
<accession>A0A7V7UWA4</accession>
<dbReference type="RefSeq" id="WP_151575645.1">
    <property type="nucleotide sequence ID" value="NZ_WBOT01000007.1"/>
</dbReference>
<sequence>MRKVEVSPYNPEWNVLFETEAEKIKLIFGRELLAIHHIGSTAVNGLSAKPVIDIMPIVHNVYRVDAHNEAMISLGYEPKGENGIRGRRYFQKGGNDRTHHIHIYQEGSIDIARHIAFRDYLRNHPKEKELYGELKMQLATIYPYDIDAYIKGKEPLVRQIELKALQWVNLTNLTNG</sequence>
<dbReference type="InterPro" id="IPR007344">
    <property type="entry name" value="GrpB/CoaE"/>
</dbReference>
<dbReference type="Gene3D" id="3.30.460.10">
    <property type="entry name" value="Beta Polymerase, domain 2"/>
    <property type="match status" value="1"/>
</dbReference>
<evidence type="ECO:0000313" key="1">
    <source>
        <dbReference type="EMBL" id="KAB2330718.1"/>
    </source>
</evidence>
<comment type="caution">
    <text evidence="1">The sequence shown here is derived from an EMBL/GenBank/DDBJ whole genome shotgun (WGS) entry which is preliminary data.</text>
</comment>
<proteinExistence type="predicted"/>